<reference evidence="2 3" key="1">
    <citation type="submission" date="2018-06" db="EMBL/GenBank/DDBJ databases">
        <title>Genomic Encyclopedia of Type Strains, Phase IV (KMG-IV): sequencing the most valuable type-strain genomes for metagenomic binning, comparative biology and taxonomic classification.</title>
        <authorList>
            <person name="Goeker M."/>
        </authorList>
    </citation>
    <scope>NUCLEOTIDE SEQUENCE [LARGE SCALE GENOMIC DNA]</scope>
    <source>
        <strain evidence="2 3">DSM 25532</strain>
    </source>
</reference>
<evidence type="ECO:0000313" key="2">
    <source>
        <dbReference type="EMBL" id="RBP45400.1"/>
    </source>
</evidence>
<dbReference type="NCBIfam" id="TIGR03725">
    <property type="entry name" value="T6A_YeaZ"/>
    <property type="match status" value="1"/>
</dbReference>
<proteinExistence type="predicted"/>
<feature type="domain" description="Gcp-like" evidence="1">
    <location>
        <begin position="35"/>
        <end position="140"/>
    </location>
</feature>
<evidence type="ECO:0000259" key="1">
    <source>
        <dbReference type="Pfam" id="PF00814"/>
    </source>
</evidence>
<organism evidence="2 3">
    <name type="scientific">Roseimicrobium gellanilyticum</name>
    <dbReference type="NCBI Taxonomy" id="748857"/>
    <lineage>
        <taxon>Bacteria</taxon>
        <taxon>Pseudomonadati</taxon>
        <taxon>Verrucomicrobiota</taxon>
        <taxon>Verrucomicrobiia</taxon>
        <taxon>Verrucomicrobiales</taxon>
        <taxon>Verrucomicrobiaceae</taxon>
        <taxon>Roseimicrobium</taxon>
    </lineage>
</organism>
<comment type="caution">
    <text evidence="2">The sequence shown here is derived from an EMBL/GenBank/DDBJ whole genome shotgun (WGS) entry which is preliminary data.</text>
</comment>
<evidence type="ECO:0000313" key="3">
    <source>
        <dbReference type="Proteomes" id="UP000253426"/>
    </source>
</evidence>
<dbReference type="RefSeq" id="WP_113958523.1">
    <property type="nucleotide sequence ID" value="NZ_QNRR01000003.1"/>
</dbReference>
<dbReference type="Gene3D" id="3.30.420.40">
    <property type="match status" value="2"/>
</dbReference>
<dbReference type="SUPFAM" id="SSF53067">
    <property type="entry name" value="Actin-like ATPase domain"/>
    <property type="match status" value="1"/>
</dbReference>
<keyword evidence="3" id="KW-1185">Reference proteome</keyword>
<dbReference type="InterPro" id="IPR000905">
    <property type="entry name" value="Gcp-like_dom"/>
</dbReference>
<dbReference type="Pfam" id="PF00814">
    <property type="entry name" value="TsaD"/>
    <property type="match status" value="1"/>
</dbReference>
<accession>A0A366HPG2</accession>
<gene>
    <name evidence="2" type="ORF">DES53_103399</name>
</gene>
<dbReference type="GO" id="GO:0002949">
    <property type="term" value="P:tRNA threonylcarbamoyladenosine modification"/>
    <property type="evidence" value="ECO:0007669"/>
    <property type="project" value="InterPro"/>
</dbReference>
<dbReference type="OrthoDB" id="9784166at2"/>
<dbReference type="AlphaFoldDB" id="A0A366HPG2"/>
<dbReference type="InterPro" id="IPR043129">
    <property type="entry name" value="ATPase_NBD"/>
</dbReference>
<dbReference type="EMBL" id="QNRR01000003">
    <property type="protein sequence ID" value="RBP45400.1"/>
    <property type="molecule type" value="Genomic_DNA"/>
</dbReference>
<dbReference type="Proteomes" id="UP000253426">
    <property type="component" value="Unassembled WGS sequence"/>
</dbReference>
<dbReference type="InterPro" id="IPR022496">
    <property type="entry name" value="T6A_TsaB"/>
</dbReference>
<name>A0A366HPG2_9BACT</name>
<protein>
    <submittedName>
        <fullName evidence="2">tRNA threonylcarbamoyl adenosine modification protein YeaZ</fullName>
    </submittedName>
</protein>
<sequence>MPDCVLAIETSTPRGSVAVVKGDATVVYEHSFSSERSHNSQLFEPLREALEKCGDDLRAIVVGTGPASYTGVRIGIAAAQGVAMSRGVPLIGLPSVLAPEVDGGVGDRFVVCGDARRGKYFVAEVRGDELVGEVVTMDADAFREKHAARGMDTPWYTYDGKVPLGLEDVMCVMPSAIGLAEIAAGMVEDEIAELAKRALEPVYLAEAYVTQPKRK</sequence>